<feature type="domain" description="Ribosomal RNA small subunit methyltransferase E PUA-like" evidence="14">
    <location>
        <begin position="26"/>
        <end position="70"/>
    </location>
</feature>
<evidence type="ECO:0000256" key="5">
    <source>
        <dbReference type="ARBA" id="ARBA00022490"/>
    </source>
</evidence>
<dbReference type="CDD" id="cd18084">
    <property type="entry name" value="RsmE-like"/>
    <property type="match status" value="1"/>
</dbReference>
<dbReference type="EC" id="2.1.1.193" evidence="3 12"/>
<dbReference type="InterPro" id="IPR029028">
    <property type="entry name" value="Alpha/beta_knot_MTases"/>
</dbReference>
<dbReference type="GO" id="GO:0070042">
    <property type="term" value="F:rRNA (uridine-N3-)-methyltransferase activity"/>
    <property type="evidence" value="ECO:0007669"/>
    <property type="project" value="TreeGrafter"/>
</dbReference>
<dbReference type="Pfam" id="PF20260">
    <property type="entry name" value="PUA_4"/>
    <property type="match status" value="1"/>
</dbReference>
<evidence type="ECO:0000256" key="9">
    <source>
        <dbReference type="ARBA" id="ARBA00022691"/>
    </source>
</evidence>
<keyword evidence="6 12" id="KW-0698">rRNA processing</keyword>
<dbReference type="SUPFAM" id="SSF75217">
    <property type="entry name" value="alpha/beta knot"/>
    <property type="match status" value="1"/>
</dbReference>
<comment type="subcellular location">
    <subcellularLocation>
        <location evidence="1 12">Cytoplasm</location>
    </subcellularLocation>
</comment>
<keyword evidence="8 12" id="KW-0808">Transferase</keyword>
<dbReference type="RefSeq" id="WP_098154558.1">
    <property type="nucleotide sequence ID" value="NZ_CADEXJ010000011.1"/>
</dbReference>
<dbReference type="PIRSF" id="PIRSF015601">
    <property type="entry name" value="MTase_slr0722"/>
    <property type="match status" value="1"/>
</dbReference>
<evidence type="ECO:0000256" key="12">
    <source>
        <dbReference type="PIRNR" id="PIRNR015601"/>
    </source>
</evidence>
<gene>
    <name evidence="15" type="ORF">CRM94_35750</name>
</gene>
<evidence type="ECO:0000256" key="6">
    <source>
        <dbReference type="ARBA" id="ARBA00022552"/>
    </source>
</evidence>
<dbReference type="NCBIfam" id="NF008692">
    <property type="entry name" value="PRK11713.1-5"/>
    <property type="match status" value="1"/>
</dbReference>
<dbReference type="Gene3D" id="2.40.240.20">
    <property type="entry name" value="Hypothetical PUA domain-like, domain 1"/>
    <property type="match status" value="1"/>
</dbReference>
<evidence type="ECO:0000259" key="14">
    <source>
        <dbReference type="Pfam" id="PF20260"/>
    </source>
</evidence>
<evidence type="ECO:0000256" key="1">
    <source>
        <dbReference type="ARBA" id="ARBA00004496"/>
    </source>
</evidence>
<dbReference type="GO" id="GO:0005737">
    <property type="term" value="C:cytoplasm"/>
    <property type="evidence" value="ECO:0007669"/>
    <property type="project" value="UniProtKB-SubCell"/>
</dbReference>
<name>A0A2A7S824_BURGA</name>
<evidence type="ECO:0000259" key="13">
    <source>
        <dbReference type="Pfam" id="PF04452"/>
    </source>
</evidence>
<dbReference type="SUPFAM" id="SSF88697">
    <property type="entry name" value="PUA domain-like"/>
    <property type="match status" value="1"/>
</dbReference>
<accession>A0A2A7S824</accession>
<dbReference type="NCBIfam" id="TIGR00046">
    <property type="entry name" value="RsmE family RNA methyltransferase"/>
    <property type="match status" value="1"/>
</dbReference>
<dbReference type="PANTHER" id="PTHR30027:SF3">
    <property type="entry name" value="16S RRNA (URACIL(1498)-N(3))-METHYLTRANSFERASE"/>
    <property type="match status" value="1"/>
</dbReference>
<feature type="domain" description="Ribosomal RNA small subunit methyltransferase E methyltransferase" evidence="13">
    <location>
        <begin position="80"/>
        <end position="246"/>
    </location>
</feature>
<dbReference type="InterPro" id="IPR046886">
    <property type="entry name" value="RsmE_MTase_dom"/>
</dbReference>
<comment type="catalytic activity">
    <reaction evidence="11 12">
        <text>uridine(1498) in 16S rRNA + S-adenosyl-L-methionine = N(3)-methyluridine(1498) in 16S rRNA + S-adenosyl-L-homocysteine + H(+)</text>
        <dbReference type="Rhea" id="RHEA:42920"/>
        <dbReference type="Rhea" id="RHEA-COMP:10283"/>
        <dbReference type="Rhea" id="RHEA-COMP:10284"/>
        <dbReference type="ChEBI" id="CHEBI:15378"/>
        <dbReference type="ChEBI" id="CHEBI:57856"/>
        <dbReference type="ChEBI" id="CHEBI:59789"/>
        <dbReference type="ChEBI" id="CHEBI:65315"/>
        <dbReference type="ChEBI" id="CHEBI:74502"/>
        <dbReference type="EC" id="2.1.1.193"/>
    </reaction>
</comment>
<dbReference type="Gene3D" id="3.40.1280.10">
    <property type="match status" value="1"/>
</dbReference>
<organism evidence="15 16">
    <name type="scientific">Burkholderia gladioli</name>
    <name type="common">Pseudomonas marginata</name>
    <name type="synonym">Phytomonas marginata</name>
    <dbReference type="NCBI Taxonomy" id="28095"/>
    <lineage>
        <taxon>Bacteria</taxon>
        <taxon>Pseudomonadati</taxon>
        <taxon>Pseudomonadota</taxon>
        <taxon>Betaproteobacteria</taxon>
        <taxon>Burkholderiales</taxon>
        <taxon>Burkholderiaceae</taxon>
        <taxon>Burkholderia</taxon>
    </lineage>
</organism>
<dbReference type="EMBL" id="PDDY01000004">
    <property type="protein sequence ID" value="PEH39622.1"/>
    <property type="molecule type" value="Genomic_DNA"/>
</dbReference>
<keyword evidence="9 12" id="KW-0949">S-adenosyl-L-methionine</keyword>
<dbReference type="InterPro" id="IPR015947">
    <property type="entry name" value="PUA-like_sf"/>
</dbReference>
<evidence type="ECO:0000256" key="10">
    <source>
        <dbReference type="ARBA" id="ARBA00025699"/>
    </source>
</evidence>
<comment type="function">
    <text evidence="10 12">Specifically methylates the N3 position of the uracil ring of uridine 1498 (m3U1498) in 16S rRNA. Acts on the fully assembled 30S ribosomal subunit.</text>
</comment>
<dbReference type="PANTHER" id="PTHR30027">
    <property type="entry name" value="RIBOSOMAL RNA SMALL SUBUNIT METHYLTRANSFERASE E"/>
    <property type="match status" value="1"/>
</dbReference>
<dbReference type="InterPro" id="IPR046887">
    <property type="entry name" value="RsmE_PUA-like"/>
</dbReference>
<proteinExistence type="inferred from homology"/>
<comment type="similarity">
    <text evidence="2 12">Belongs to the RNA methyltransferase RsmE family.</text>
</comment>
<sequence length="253" mass="26722">MNGSSTSAVPRFFVDVPLADQASIVLPAEVARHVQVLRLEPGDALTLFDGSGGQYRAELVEIGKRTAVARTLAFEARELEAPYRITLAQGIAGGDKMDWLIEKAVELGVAGVAPLSTSRGVVRLSGERADKRVAHWQGVVRAACEQCGRNRVPAVAAVSDYAAWLAALPPPVEGEVRLMLSPRASIAFAELPEQAPTGEICLLIGPEGGLSPAEEDAARECSFQAIVLGARVLRTETAGMAMLAALAARWGGW</sequence>
<dbReference type="AlphaFoldDB" id="A0A2A7S824"/>
<evidence type="ECO:0000313" key="15">
    <source>
        <dbReference type="EMBL" id="PEH39622.1"/>
    </source>
</evidence>
<evidence type="ECO:0000256" key="11">
    <source>
        <dbReference type="ARBA" id="ARBA00047944"/>
    </source>
</evidence>
<keyword evidence="7 12" id="KW-0489">Methyltransferase</keyword>
<dbReference type="InterPro" id="IPR006700">
    <property type="entry name" value="RsmE"/>
</dbReference>
<evidence type="ECO:0000256" key="8">
    <source>
        <dbReference type="ARBA" id="ARBA00022679"/>
    </source>
</evidence>
<dbReference type="Proteomes" id="UP000220629">
    <property type="component" value="Unassembled WGS sequence"/>
</dbReference>
<evidence type="ECO:0000256" key="4">
    <source>
        <dbReference type="ARBA" id="ARBA00013673"/>
    </source>
</evidence>
<keyword evidence="5 12" id="KW-0963">Cytoplasm</keyword>
<evidence type="ECO:0000256" key="2">
    <source>
        <dbReference type="ARBA" id="ARBA00005528"/>
    </source>
</evidence>
<dbReference type="Pfam" id="PF04452">
    <property type="entry name" value="Methyltrans_RNA"/>
    <property type="match status" value="1"/>
</dbReference>
<evidence type="ECO:0000256" key="3">
    <source>
        <dbReference type="ARBA" id="ARBA00012328"/>
    </source>
</evidence>
<protein>
    <recommendedName>
        <fullName evidence="4 12">Ribosomal RNA small subunit methyltransferase E</fullName>
        <ecNumber evidence="3 12">2.1.1.193</ecNumber>
    </recommendedName>
</protein>
<dbReference type="GO" id="GO:0070475">
    <property type="term" value="P:rRNA base methylation"/>
    <property type="evidence" value="ECO:0007669"/>
    <property type="project" value="TreeGrafter"/>
</dbReference>
<evidence type="ECO:0000256" key="7">
    <source>
        <dbReference type="ARBA" id="ARBA00022603"/>
    </source>
</evidence>
<evidence type="ECO:0000313" key="16">
    <source>
        <dbReference type="Proteomes" id="UP000220629"/>
    </source>
</evidence>
<reference evidence="16" key="1">
    <citation type="submission" date="2017-09" db="EMBL/GenBank/DDBJ databases">
        <title>FDA dAtabase for Regulatory Grade micrObial Sequences (FDA-ARGOS): Supporting development and validation of Infectious Disease Dx tests.</title>
        <authorList>
            <person name="Minogue T."/>
            <person name="Wolcott M."/>
            <person name="Wasieloski L."/>
            <person name="Aguilar W."/>
            <person name="Moore D."/>
            <person name="Tallon L."/>
            <person name="Sadzewicz L."/>
            <person name="Ott S."/>
            <person name="Zhao X."/>
            <person name="Nagaraj S."/>
            <person name="Vavikolanu K."/>
            <person name="Aluvathingal J."/>
            <person name="Nadendla S."/>
            <person name="Sichtig H."/>
        </authorList>
    </citation>
    <scope>NUCLEOTIDE SEQUENCE [LARGE SCALE GENOMIC DNA]</scope>
    <source>
        <strain evidence="16">FDAARGOS_390</strain>
    </source>
</reference>
<comment type="caution">
    <text evidence="15">The sequence shown here is derived from an EMBL/GenBank/DDBJ whole genome shotgun (WGS) entry which is preliminary data.</text>
</comment>
<dbReference type="InterPro" id="IPR029026">
    <property type="entry name" value="tRNA_m1G_MTases_N"/>
</dbReference>